<keyword evidence="3" id="KW-1185">Reference proteome</keyword>
<feature type="compositionally biased region" description="Basic and acidic residues" evidence="1">
    <location>
        <begin position="297"/>
        <end position="315"/>
    </location>
</feature>
<reference evidence="2 3" key="1">
    <citation type="submission" date="2019-01" db="EMBL/GenBank/DDBJ databases">
        <title>Draft genome sequence of Psathyrella aberdarensis IHI B618.</title>
        <authorList>
            <person name="Buettner E."/>
            <person name="Kellner H."/>
        </authorList>
    </citation>
    <scope>NUCLEOTIDE SEQUENCE [LARGE SCALE GENOMIC DNA]</scope>
    <source>
        <strain evidence="2 3">IHI B618</strain>
    </source>
</reference>
<name>A0A4Q2DEK7_9AGAR</name>
<dbReference type="OrthoDB" id="3062651at2759"/>
<dbReference type="Proteomes" id="UP000290288">
    <property type="component" value="Unassembled WGS sequence"/>
</dbReference>
<evidence type="ECO:0000256" key="1">
    <source>
        <dbReference type="SAM" id="MobiDB-lite"/>
    </source>
</evidence>
<gene>
    <name evidence="2" type="ORF">EST38_g8454</name>
</gene>
<accession>A0A4Q2DEK7</accession>
<proteinExistence type="predicted"/>
<dbReference type="EMBL" id="SDEE01000343">
    <property type="protein sequence ID" value="RXW17401.1"/>
    <property type="molecule type" value="Genomic_DNA"/>
</dbReference>
<organism evidence="2 3">
    <name type="scientific">Candolleomyces aberdarensis</name>
    <dbReference type="NCBI Taxonomy" id="2316362"/>
    <lineage>
        <taxon>Eukaryota</taxon>
        <taxon>Fungi</taxon>
        <taxon>Dikarya</taxon>
        <taxon>Basidiomycota</taxon>
        <taxon>Agaricomycotina</taxon>
        <taxon>Agaricomycetes</taxon>
        <taxon>Agaricomycetidae</taxon>
        <taxon>Agaricales</taxon>
        <taxon>Agaricineae</taxon>
        <taxon>Psathyrellaceae</taxon>
        <taxon>Candolleomyces</taxon>
    </lineage>
</organism>
<comment type="caution">
    <text evidence="2">The sequence shown here is derived from an EMBL/GenBank/DDBJ whole genome shotgun (WGS) entry which is preliminary data.</text>
</comment>
<sequence>MSAAKEGTKEKTYQIGTIVFIPTGLDDDGELVNTKTPGAKVLEDLRQHRLVVDKSPTGRILEFCVTWSQVQIDEWLHGLFPDAFAWLDKFFPLEKGNYHWKLAASRYTKLFVIQREETTGNDLYTARGSASRAYRDYTLRFVCTREIRPDVYRNWEKAMTVSEALENDNSEMEVEPLVKKRAPRRNVVKDSNEDPENEDVESEVDSRPIIRVTARRRQKDVKTEASPSILTVDDNDEAVRHPDMAIPILSDSDDDELPSTTLLSRGTHPLTGHLDKPKQKQPLSVFSRAGNSFSFGMRRDPETSHNRGQNEDKPSRGRNKHPRSPESQEVENGDTAGGLEGRETKRKKVWFSQYNWGTPPPKPSSPSAGYDPRESTHRFASPSPTKAQEPVSIPSGSRSLGFATPPDIDYDVWI</sequence>
<evidence type="ECO:0000313" key="3">
    <source>
        <dbReference type="Proteomes" id="UP000290288"/>
    </source>
</evidence>
<feature type="region of interest" description="Disordered" evidence="1">
    <location>
        <begin position="166"/>
        <end position="414"/>
    </location>
</feature>
<dbReference type="AlphaFoldDB" id="A0A4Q2DEK7"/>
<protein>
    <submittedName>
        <fullName evidence="2">Uncharacterized protein</fullName>
    </submittedName>
</protein>
<feature type="compositionally biased region" description="Acidic residues" evidence="1">
    <location>
        <begin position="193"/>
        <end position="203"/>
    </location>
</feature>
<feature type="compositionally biased region" description="Polar residues" evidence="1">
    <location>
        <begin position="281"/>
        <end position="294"/>
    </location>
</feature>
<evidence type="ECO:0000313" key="2">
    <source>
        <dbReference type="EMBL" id="RXW17401.1"/>
    </source>
</evidence>